<reference evidence="1 2" key="1">
    <citation type="submission" date="2019-04" db="EMBL/GenBank/DDBJ databases">
        <title>Chromosome genome assembly for Takifugu flavidus.</title>
        <authorList>
            <person name="Xiao S."/>
        </authorList>
    </citation>
    <scope>NUCLEOTIDE SEQUENCE [LARGE SCALE GENOMIC DNA]</scope>
    <source>
        <strain evidence="1">HTHZ2018</strain>
        <tissue evidence="1">Muscle</tissue>
    </source>
</reference>
<proteinExistence type="predicted"/>
<evidence type="ECO:0000313" key="1">
    <source>
        <dbReference type="EMBL" id="TWW68917.1"/>
    </source>
</evidence>
<dbReference type="EMBL" id="RHFK02000011">
    <property type="protein sequence ID" value="TWW68917.1"/>
    <property type="molecule type" value="Genomic_DNA"/>
</dbReference>
<dbReference type="Proteomes" id="UP000324091">
    <property type="component" value="Chromosome 19"/>
</dbReference>
<organism evidence="1 2">
    <name type="scientific">Takifugu flavidus</name>
    <name type="common">sansaifugu</name>
    <dbReference type="NCBI Taxonomy" id="433684"/>
    <lineage>
        <taxon>Eukaryota</taxon>
        <taxon>Metazoa</taxon>
        <taxon>Chordata</taxon>
        <taxon>Craniata</taxon>
        <taxon>Vertebrata</taxon>
        <taxon>Euteleostomi</taxon>
        <taxon>Actinopterygii</taxon>
        <taxon>Neopterygii</taxon>
        <taxon>Teleostei</taxon>
        <taxon>Neoteleostei</taxon>
        <taxon>Acanthomorphata</taxon>
        <taxon>Eupercaria</taxon>
        <taxon>Tetraodontiformes</taxon>
        <taxon>Tetradontoidea</taxon>
        <taxon>Tetraodontidae</taxon>
        <taxon>Takifugu</taxon>
    </lineage>
</organism>
<gene>
    <name evidence="1" type="ORF">D4764_19G0007150</name>
</gene>
<keyword evidence="2" id="KW-1185">Reference proteome</keyword>
<comment type="caution">
    <text evidence="1">The sequence shown here is derived from an EMBL/GenBank/DDBJ whole genome shotgun (WGS) entry which is preliminary data.</text>
</comment>
<protein>
    <submittedName>
        <fullName evidence="1">Uncharacterized protein</fullName>
    </submittedName>
</protein>
<dbReference type="AlphaFoldDB" id="A0A5C6NTI8"/>
<evidence type="ECO:0000313" key="2">
    <source>
        <dbReference type="Proteomes" id="UP000324091"/>
    </source>
</evidence>
<name>A0A5C6NTI8_9TELE</name>
<sequence length="165" mass="18108">MVNPTEVKIVPGFILSQQSQPRLGQKQYLDMAADVPKRAREDRSFIRTLDTFTLRAAAILHLNQQHRGGRVTYTVSRDGQTLALTSDLPPPFLTRRKKAVWLLPGEGEEGNDDRVGMCLTSSGLSLSEGFYKRGLQLETQVDEGSEVAEGLGIRGEDAIGGLPDL</sequence>
<accession>A0A5C6NTI8</accession>